<evidence type="ECO:0000259" key="6">
    <source>
        <dbReference type="PROSITE" id="PS51123"/>
    </source>
</evidence>
<dbReference type="Gene3D" id="3.30.1330.60">
    <property type="entry name" value="OmpA-like domain"/>
    <property type="match status" value="1"/>
</dbReference>
<dbReference type="OrthoDB" id="868723at2"/>
<dbReference type="EMBL" id="QHKM01000002">
    <property type="protein sequence ID" value="RAK68377.1"/>
    <property type="molecule type" value="Genomic_DNA"/>
</dbReference>
<dbReference type="InterPro" id="IPR006665">
    <property type="entry name" value="OmpA-like"/>
</dbReference>
<dbReference type="SUPFAM" id="SSF103088">
    <property type="entry name" value="OmpA-like"/>
    <property type="match status" value="1"/>
</dbReference>
<evidence type="ECO:0000256" key="4">
    <source>
        <dbReference type="PROSITE-ProRule" id="PRU00473"/>
    </source>
</evidence>
<keyword evidence="5" id="KW-0732">Signal</keyword>
<keyword evidence="8" id="KW-1185">Reference proteome</keyword>
<dbReference type="PRINTS" id="PR01021">
    <property type="entry name" value="OMPADOMAIN"/>
</dbReference>
<evidence type="ECO:0000256" key="1">
    <source>
        <dbReference type="ARBA" id="ARBA00004442"/>
    </source>
</evidence>
<comment type="caution">
    <text evidence="7">The sequence shown here is derived from an EMBL/GenBank/DDBJ whole genome shotgun (WGS) entry which is preliminary data.</text>
</comment>
<name>A0A328BN03_9BACT</name>
<dbReference type="InterPro" id="IPR036737">
    <property type="entry name" value="OmpA-like_sf"/>
</dbReference>
<evidence type="ECO:0000313" key="7">
    <source>
        <dbReference type="EMBL" id="RAK68377.1"/>
    </source>
</evidence>
<evidence type="ECO:0000256" key="5">
    <source>
        <dbReference type="SAM" id="SignalP"/>
    </source>
</evidence>
<gene>
    <name evidence="7" type="ORF">DLM85_10170</name>
</gene>
<dbReference type="Proteomes" id="UP000248553">
    <property type="component" value="Unassembled WGS sequence"/>
</dbReference>
<comment type="subcellular location">
    <subcellularLocation>
        <location evidence="1">Cell outer membrane</location>
    </subcellularLocation>
</comment>
<feature type="domain" description="OmpA-like" evidence="6">
    <location>
        <begin position="61"/>
        <end position="175"/>
    </location>
</feature>
<dbReference type="RefSeq" id="WP_111477990.1">
    <property type="nucleotide sequence ID" value="NZ_QHKM01000002.1"/>
</dbReference>
<dbReference type="PANTHER" id="PTHR30329">
    <property type="entry name" value="STATOR ELEMENT OF FLAGELLAR MOTOR COMPLEX"/>
    <property type="match status" value="1"/>
</dbReference>
<dbReference type="GO" id="GO:0009279">
    <property type="term" value="C:cell outer membrane"/>
    <property type="evidence" value="ECO:0007669"/>
    <property type="project" value="UniProtKB-SubCell"/>
</dbReference>
<evidence type="ECO:0000256" key="2">
    <source>
        <dbReference type="ARBA" id="ARBA00023136"/>
    </source>
</evidence>
<sequence length="175" mass="19056">MKLLLLVGGLLLSLLPLTTQAQFGLLTGAVDRAVSRAAEREVNKAVERKLTEKTGEYYAQLMDNGRVVSHSIAFEEGSATLLADSQPFVKGMADMLRRNPDVRLRIEAHTLLAGEAPANQRLSQRRADAVRAALIGLGIDGTRLSAKGLGSTQPLYSEPDDEYAPLNQRLEFVKL</sequence>
<proteinExistence type="predicted"/>
<dbReference type="InterPro" id="IPR006664">
    <property type="entry name" value="OMP_bac"/>
</dbReference>
<dbReference type="PANTHER" id="PTHR30329:SF21">
    <property type="entry name" value="LIPOPROTEIN YIAD-RELATED"/>
    <property type="match status" value="1"/>
</dbReference>
<keyword evidence="2 4" id="KW-0472">Membrane</keyword>
<protein>
    <recommendedName>
        <fullName evidence="6">OmpA-like domain-containing protein</fullName>
    </recommendedName>
</protein>
<dbReference type="PROSITE" id="PS51123">
    <property type="entry name" value="OMPA_2"/>
    <property type="match status" value="1"/>
</dbReference>
<dbReference type="AlphaFoldDB" id="A0A328BN03"/>
<reference evidence="8" key="1">
    <citation type="submission" date="2018-05" db="EMBL/GenBank/DDBJ databases">
        <authorList>
            <person name="Nie L."/>
        </authorList>
    </citation>
    <scope>NUCLEOTIDE SEQUENCE [LARGE SCALE GENOMIC DNA]</scope>
    <source>
        <strain evidence="8">NL</strain>
    </source>
</reference>
<accession>A0A328BN03</accession>
<dbReference type="CDD" id="cd07185">
    <property type="entry name" value="OmpA_C-like"/>
    <property type="match status" value="1"/>
</dbReference>
<keyword evidence="3" id="KW-0998">Cell outer membrane</keyword>
<organism evidence="7 8">
    <name type="scientific">Hymenobacter edaphi</name>
    <dbReference type="NCBI Taxonomy" id="2211146"/>
    <lineage>
        <taxon>Bacteria</taxon>
        <taxon>Pseudomonadati</taxon>
        <taxon>Bacteroidota</taxon>
        <taxon>Cytophagia</taxon>
        <taxon>Cytophagales</taxon>
        <taxon>Hymenobacteraceae</taxon>
        <taxon>Hymenobacter</taxon>
    </lineage>
</organism>
<feature type="chain" id="PRO_5016387305" description="OmpA-like domain-containing protein" evidence="5">
    <location>
        <begin position="22"/>
        <end position="175"/>
    </location>
</feature>
<dbReference type="InterPro" id="IPR050330">
    <property type="entry name" value="Bact_OuterMem_StrucFunc"/>
</dbReference>
<evidence type="ECO:0000313" key="8">
    <source>
        <dbReference type="Proteomes" id="UP000248553"/>
    </source>
</evidence>
<evidence type="ECO:0000256" key="3">
    <source>
        <dbReference type="ARBA" id="ARBA00023237"/>
    </source>
</evidence>
<feature type="signal peptide" evidence="5">
    <location>
        <begin position="1"/>
        <end position="21"/>
    </location>
</feature>
<dbReference type="Pfam" id="PF00691">
    <property type="entry name" value="OmpA"/>
    <property type="match status" value="1"/>
</dbReference>